<feature type="region of interest" description="Disordered" evidence="6">
    <location>
        <begin position="297"/>
        <end position="325"/>
    </location>
</feature>
<keyword evidence="3 8" id="KW-0418">Kinase</keyword>
<evidence type="ECO:0000259" key="7">
    <source>
        <dbReference type="PROSITE" id="PS50011"/>
    </source>
</evidence>
<dbReference type="CDD" id="cd14014">
    <property type="entry name" value="STKc_PknB_like"/>
    <property type="match status" value="1"/>
</dbReference>
<evidence type="ECO:0000313" key="9">
    <source>
        <dbReference type="Proteomes" id="UP000251891"/>
    </source>
</evidence>
<keyword evidence="8" id="KW-0723">Serine/threonine-protein kinase</keyword>
<keyword evidence="9" id="KW-1185">Reference proteome</keyword>
<feature type="binding site" evidence="5">
    <location>
        <position position="65"/>
    </location>
    <ligand>
        <name>ATP</name>
        <dbReference type="ChEBI" id="CHEBI:30616"/>
    </ligand>
</feature>
<evidence type="ECO:0000313" key="8">
    <source>
        <dbReference type="EMBL" id="RAY11801.1"/>
    </source>
</evidence>
<proteinExistence type="predicted"/>
<dbReference type="PANTHER" id="PTHR43289">
    <property type="entry name" value="MITOGEN-ACTIVATED PROTEIN KINASE KINASE KINASE 20-RELATED"/>
    <property type="match status" value="1"/>
</dbReference>
<feature type="region of interest" description="Disordered" evidence="6">
    <location>
        <begin position="365"/>
        <end position="426"/>
    </location>
</feature>
<dbReference type="AlphaFoldDB" id="A0A365GYA6"/>
<dbReference type="GO" id="GO:0005524">
    <property type="term" value="F:ATP binding"/>
    <property type="evidence" value="ECO:0007669"/>
    <property type="project" value="UniProtKB-UniRule"/>
</dbReference>
<dbReference type="PANTHER" id="PTHR43289:SF34">
    <property type="entry name" value="SERINE_THREONINE-PROTEIN KINASE YBDM-RELATED"/>
    <property type="match status" value="1"/>
</dbReference>
<dbReference type="SUPFAM" id="SSF56112">
    <property type="entry name" value="Protein kinase-like (PK-like)"/>
    <property type="match status" value="1"/>
</dbReference>
<feature type="compositionally biased region" description="Low complexity" evidence="6">
    <location>
        <begin position="491"/>
        <end position="502"/>
    </location>
</feature>
<dbReference type="Pfam" id="PF00069">
    <property type="entry name" value="Pkinase"/>
    <property type="match status" value="1"/>
</dbReference>
<feature type="domain" description="Protein kinase" evidence="7">
    <location>
        <begin position="36"/>
        <end position="290"/>
    </location>
</feature>
<evidence type="ECO:0000256" key="3">
    <source>
        <dbReference type="ARBA" id="ARBA00022777"/>
    </source>
</evidence>
<feature type="compositionally biased region" description="Basic and acidic residues" evidence="6">
    <location>
        <begin position="517"/>
        <end position="527"/>
    </location>
</feature>
<dbReference type="Gene3D" id="1.10.510.10">
    <property type="entry name" value="Transferase(Phosphotransferase) domain 1"/>
    <property type="match status" value="1"/>
</dbReference>
<sequence length="541" mass="55028">MNPTKGTPVDEQDVRHRLPVGVRPLEPGDPRAIGGHPLLGRVGRGGMGTVYLAEEPGTGRPVAIKTVHPRLAADPAFRARFRDEVRLAGRVASFCTAQVLTHGEQDGVLYMVSEYVGGVSLARRIAQSGPLPHPELHGVAVGVATALAAIHAGGLAHCDLKPENVLLTLSGPRVIDFGIARALDTPAVPPAPGTVLGTPGWIAPEVLTGVDAGPAADVFAWGCLVLYAGTGRPPFGGGTSIEVARRVVHGEPDLTGAVATAGPLLPLIEAALAKAPADRPAAPQLMLALVGELAEIRPRRPGATRPPGRRPMPSAPGGRGPERTPERTIALHLPIALPAAASRRDRRLPFPVRLPARTRRGAFHRVPGEDTAPAPLLAENGAPARGGGNPSIRTGGPSAGRGATFGGHGATFRGSRGARPLLGGAGTPFRGAGAPFGAGLQVGSGSRVRRAVPLAGAAAVTLLAGLLAGSGASGDRTSQTSPGPERPPQTGPARPGPAATPRMVVQGEAPAPATGDPGREKGEDQGKKRDRSGTSGHGHRD</sequence>
<dbReference type="Gene3D" id="3.30.200.20">
    <property type="entry name" value="Phosphorylase Kinase, domain 1"/>
    <property type="match status" value="1"/>
</dbReference>
<dbReference type="EMBL" id="QLYX01000016">
    <property type="protein sequence ID" value="RAY11801.1"/>
    <property type="molecule type" value="Genomic_DNA"/>
</dbReference>
<dbReference type="PROSITE" id="PS00108">
    <property type="entry name" value="PROTEIN_KINASE_ST"/>
    <property type="match status" value="1"/>
</dbReference>
<dbReference type="PROSITE" id="PS00107">
    <property type="entry name" value="PROTEIN_KINASE_ATP"/>
    <property type="match status" value="1"/>
</dbReference>
<evidence type="ECO:0000256" key="4">
    <source>
        <dbReference type="ARBA" id="ARBA00022840"/>
    </source>
</evidence>
<name>A0A365GYA6_9ACTN</name>
<dbReference type="InterPro" id="IPR017441">
    <property type="entry name" value="Protein_kinase_ATP_BS"/>
</dbReference>
<gene>
    <name evidence="8" type="ORF">DPM19_27855</name>
</gene>
<protein>
    <submittedName>
        <fullName evidence="8">Serine/threonine protein kinase</fullName>
    </submittedName>
</protein>
<keyword evidence="1" id="KW-0808">Transferase</keyword>
<evidence type="ECO:0000256" key="1">
    <source>
        <dbReference type="ARBA" id="ARBA00022679"/>
    </source>
</evidence>
<accession>A0A365GYA6</accession>
<evidence type="ECO:0000256" key="6">
    <source>
        <dbReference type="SAM" id="MobiDB-lite"/>
    </source>
</evidence>
<feature type="region of interest" description="Disordered" evidence="6">
    <location>
        <begin position="470"/>
        <end position="541"/>
    </location>
</feature>
<feature type="compositionally biased region" description="Gly residues" evidence="6">
    <location>
        <begin position="397"/>
        <end position="409"/>
    </location>
</feature>
<keyword evidence="4 5" id="KW-0067">ATP-binding</keyword>
<dbReference type="PROSITE" id="PS50011">
    <property type="entry name" value="PROTEIN_KINASE_DOM"/>
    <property type="match status" value="1"/>
</dbReference>
<keyword evidence="2 5" id="KW-0547">Nucleotide-binding</keyword>
<dbReference type="InterPro" id="IPR008271">
    <property type="entry name" value="Ser/Thr_kinase_AS"/>
</dbReference>
<evidence type="ECO:0000256" key="5">
    <source>
        <dbReference type="PROSITE-ProRule" id="PRU10141"/>
    </source>
</evidence>
<dbReference type="SMART" id="SM00220">
    <property type="entry name" value="S_TKc"/>
    <property type="match status" value="1"/>
</dbReference>
<comment type="caution">
    <text evidence="8">The sequence shown here is derived from an EMBL/GenBank/DDBJ whole genome shotgun (WGS) entry which is preliminary data.</text>
</comment>
<dbReference type="GO" id="GO:0004674">
    <property type="term" value="F:protein serine/threonine kinase activity"/>
    <property type="evidence" value="ECO:0007669"/>
    <property type="project" value="UniProtKB-KW"/>
</dbReference>
<dbReference type="InterPro" id="IPR000719">
    <property type="entry name" value="Prot_kinase_dom"/>
</dbReference>
<dbReference type="Proteomes" id="UP000251891">
    <property type="component" value="Unassembled WGS sequence"/>
</dbReference>
<reference evidence="8 9" key="1">
    <citation type="submission" date="2018-06" db="EMBL/GenBank/DDBJ databases">
        <title>Actinomadura craniellae sp. nov. isolated from marine sponge Craniella sp.</title>
        <authorList>
            <person name="Li L."/>
            <person name="Xu Q.H."/>
            <person name="Lin H.W."/>
            <person name="Lu Y.H."/>
        </authorList>
    </citation>
    <scope>NUCLEOTIDE SEQUENCE [LARGE SCALE GENOMIC DNA]</scope>
    <source>
        <strain evidence="8 9">LHW63021</strain>
    </source>
</reference>
<organism evidence="8 9">
    <name type="scientific">Actinomadura craniellae</name>
    <dbReference type="NCBI Taxonomy" id="2231787"/>
    <lineage>
        <taxon>Bacteria</taxon>
        <taxon>Bacillati</taxon>
        <taxon>Actinomycetota</taxon>
        <taxon>Actinomycetes</taxon>
        <taxon>Streptosporangiales</taxon>
        <taxon>Thermomonosporaceae</taxon>
        <taxon>Actinomadura</taxon>
    </lineage>
</organism>
<evidence type="ECO:0000256" key="2">
    <source>
        <dbReference type="ARBA" id="ARBA00022741"/>
    </source>
</evidence>
<dbReference type="InterPro" id="IPR011009">
    <property type="entry name" value="Kinase-like_dom_sf"/>
</dbReference>